<feature type="region of interest" description="Disordered" evidence="6">
    <location>
        <begin position="613"/>
        <end position="662"/>
    </location>
</feature>
<feature type="coiled-coil region" evidence="5">
    <location>
        <begin position="403"/>
        <end position="430"/>
    </location>
</feature>
<dbReference type="PANTHER" id="PTHR15742">
    <property type="entry name" value="GIRDIN"/>
    <property type="match status" value="1"/>
</dbReference>
<dbReference type="Proteomes" id="UP001239994">
    <property type="component" value="Unassembled WGS sequence"/>
</dbReference>
<evidence type="ECO:0000259" key="8">
    <source>
        <dbReference type="Pfam" id="PF14818"/>
    </source>
</evidence>
<evidence type="ECO:0000313" key="10">
    <source>
        <dbReference type="Proteomes" id="UP001239994"/>
    </source>
</evidence>
<dbReference type="GO" id="GO:0010506">
    <property type="term" value="P:regulation of autophagy"/>
    <property type="evidence" value="ECO:0007669"/>
    <property type="project" value="InterPro"/>
</dbReference>
<keyword evidence="4" id="KW-0472">Membrane</keyword>
<dbReference type="InterPro" id="IPR027882">
    <property type="entry name" value="SOGA1/2-like_CC"/>
</dbReference>
<feature type="region of interest" description="Disordered" evidence="6">
    <location>
        <begin position="190"/>
        <end position="209"/>
    </location>
</feature>
<name>A0AAD8Z9K0_9TELE</name>
<gene>
    <name evidence="9" type="ORF">P4O66_010179</name>
</gene>
<feature type="non-terminal residue" evidence="9">
    <location>
        <position position="1"/>
    </location>
</feature>
<evidence type="ECO:0000256" key="4">
    <source>
        <dbReference type="ARBA" id="ARBA00023136"/>
    </source>
</evidence>
<dbReference type="InterPro" id="IPR027881">
    <property type="entry name" value="SOGA_CC"/>
</dbReference>
<feature type="compositionally biased region" description="Basic and acidic residues" evidence="6">
    <location>
        <begin position="1661"/>
        <end position="1674"/>
    </location>
</feature>
<proteinExistence type="predicted"/>
<feature type="region of interest" description="Disordered" evidence="6">
    <location>
        <begin position="1646"/>
        <end position="1681"/>
    </location>
</feature>
<comment type="subcellular location">
    <subcellularLocation>
        <location evidence="1">Membrane</location>
    </subcellularLocation>
</comment>
<feature type="region of interest" description="Disordered" evidence="6">
    <location>
        <begin position="854"/>
        <end position="873"/>
    </location>
</feature>
<keyword evidence="3 5" id="KW-0175">Coiled coil</keyword>
<feature type="compositionally biased region" description="Polar residues" evidence="6">
    <location>
        <begin position="1105"/>
        <end position="1126"/>
    </location>
</feature>
<feature type="domain" description="SOGA 1/2-like coiled-coil" evidence="8">
    <location>
        <begin position="1016"/>
        <end position="1069"/>
    </location>
</feature>
<feature type="compositionally biased region" description="Polar residues" evidence="6">
    <location>
        <begin position="14"/>
        <end position="25"/>
    </location>
</feature>
<feature type="compositionally biased region" description="Basic and acidic residues" evidence="6">
    <location>
        <begin position="1294"/>
        <end position="1306"/>
    </location>
</feature>
<feature type="compositionally biased region" description="Polar residues" evidence="6">
    <location>
        <begin position="51"/>
        <end position="64"/>
    </location>
</feature>
<feature type="compositionally biased region" description="Polar residues" evidence="6">
    <location>
        <begin position="1555"/>
        <end position="1565"/>
    </location>
</feature>
<reference evidence="9" key="1">
    <citation type="submission" date="2023-03" db="EMBL/GenBank/DDBJ databases">
        <title>Electrophorus voltai genome.</title>
        <authorList>
            <person name="Bian C."/>
        </authorList>
    </citation>
    <scope>NUCLEOTIDE SEQUENCE</scope>
    <source>
        <strain evidence="9">CB-2022</strain>
        <tissue evidence="9">Muscle</tissue>
    </source>
</reference>
<protein>
    <recommendedName>
        <fullName evidence="11">DUF4482 domain-containing protein</fullName>
    </recommendedName>
</protein>
<feature type="compositionally biased region" description="Polar residues" evidence="6">
    <location>
        <begin position="1749"/>
        <end position="1763"/>
    </location>
</feature>
<feature type="compositionally biased region" description="Basic and acidic residues" evidence="6">
    <location>
        <begin position="359"/>
        <end position="380"/>
    </location>
</feature>
<feature type="compositionally biased region" description="Low complexity" evidence="6">
    <location>
        <begin position="1087"/>
        <end position="1100"/>
    </location>
</feature>
<feature type="region of interest" description="Disordered" evidence="6">
    <location>
        <begin position="431"/>
        <end position="451"/>
    </location>
</feature>
<feature type="domain" description="SOGA coiled-coil" evidence="7">
    <location>
        <begin position="511"/>
        <end position="601"/>
    </location>
</feature>
<evidence type="ECO:0000313" key="9">
    <source>
        <dbReference type="EMBL" id="KAK1794992.1"/>
    </source>
</evidence>
<dbReference type="InterPro" id="IPR049885">
    <property type="entry name" value="MTCL1-3"/>
</dbReference>
<feature type="region of interest" description="Disordered" evidence="6">
    <location>
        <begin position="1068"/>
        <end position="1126"/>
    </location>
</feature>
<dbReference type="EMBL" id="JAROKS010000016">
    <property type="protein sequence ID" value="KAK1794992.1"/>
    <property type="molecule type" value="Genomic_DNA"/>
</dbReference>
<evidence type="ECO:0000256" key="1">
    <source>
        <dbReference type="ARBA" id="ARBA00004370"/>
    </source>
</evidence>
<feature type="region of interest" description="Disordered" evidence="6">
    <location>
        <begin position="1552"/>
        <end position="1580"/>
    </location>
</feature>
<keyword evidence="10" id="KW-1185">Reference proteome</keyword>
<feature type="region of interest" description="Disordered" evidence="6">
    <location>
        <begin position="1"/>
        <end position="154"/>
    </location>
</feature>
<dbReference type="PANTHER" id="PTHR15742:SF2">
    <property type="entry name" value="PROTEIN SOGA3"/>
    <property type="match status" value="1"/>
</dbReference>
<evidence type="ECO:0008006" key="11">
    <source>
        <dbReference type="Google" id="ProtNLM"/>
    </source>
</evidence>
<evidence type="ECO:0000256" key="5">
    <source>
        <dbReference type="SAM" id="Coils"/>
    </source>
</evidence>
<feature type="domain" description="SOGA coiled-coil" evidence="7">
    <location>
        <begin position="389"/>
        <end position="482"/>
    </location>
</feature>
<feature type="compositionally biased region" description="Polar residues" evidence="6">
    <location>
        <begin position="119"/>
        <end position="132"/>
    </location>
</feature>
<feature type="region of interest" description="Disordered" evidence="6">
    <location>
        <begin position="359"/>
        <end position="391"/>
    </location>
</feature>
<accession>A0AAD8Z9K0</accession>
<dbReference type="GO" id="GO:0016020">
    <property type="term" value="C:membrane"/>
    <property type="evidence" value="ECO:0007669"/>
    <property type="project" value="UniProtKB-SubCell"/>
</dbReference>
<feature type="compositionally biased region" description="Basic and acidic residues" evidence="6">
    <location>
        <begin position="619"/>
        <end position="639"/>
    </location>
</feature>
<keyword evidence="2" id="KW-0597">Phosphoprotein</keyword>
<feature type="compositionally biased region" description="Basic and acidic residues" evidence="6">
    <location>
        <begin position="86"/>
        <end position="102"/>
    </location>
</feature>
<feature type="compositionally biased region" description="Basic and acidic residues" evidence="6">
    <location>
        <begin position="1767"/>
        <end position="1776"/>
    </location>
</feature>
<feature type="coiled-coil region" evidence="5">
    <location>
        <begin position="928"/>
        <end position="985"/>
    </location>
</feature>
<feature type="compositionally biased region" description="Polar residues" evidence="6">
    <location>
        <begin position="1075"/>
        <end position="1086"/>
    </location>
</feature>
<dbReference type="Pfam" id="PF14818">
    <property type="entry name" value="SOGA1-2-like_CC"/>
    <property type="match status" value="1"/>
</dbReference>
<organism evidence="9 10">
    <name type="scientific">Electrophorus voltai</name>
    <dbReference type="NCBI Taxonomy" id="2609070"/>
    <lineage>
        <taxon>Eukaryota</taxon>
        <taxon>Metazoa</taxon>
        <taxon>Chordata</taxon>
        <taxon>Craniata</taxon>
        <taxon>Vertebrata</taxon>
        <taxon>Euteleostomi</taxon>
        <taxon>Actinopterygii</taxon>
        <taxon>Neopterygii</taxon>
        <taxon>Teleostei</taxon>
        <taxon>Ostariophysi</taxon>
        <taxon>Gymnotiformes</taxon>
        <taxon>Gymnotoidei</taxon>
        <taxon>Gymnotidae</taxon>
        <taxon>Electrophorus</taxon>
    </lineage>
</organism>
<evidence type="ECO:0000256" key="3">
    <source>
        <dbReference type="ARBA" id="ARBA00023054"/>
    </source>
</evidence>
<evidence type="ECO:0000256" key="2">
    <source>
        <dbReference type="ARBA" id="ARBA00022553"/>
    </source>
</evidence>
<evidence type="ECO:0000256" key="6">
    <source>
        <dbReference type="SAM" id="MobiDB-lite"/>
    </source>
</evidence>
<feature type="region of interest" description="Disordered" evidence="6">
    <location>
        <begin position="1748"/>
        <end position="1776"/>
    </location>
</feature>
<feature type="coiled-coil region" evidence="5">
    <location>
        <begin position="458"/>
        <end position="597"/>
    </location>
</feature>
<evidence type="ECO:0000259" key="7">
    <source>
        <dbReference type="Pfam" id="PF11365"/>
    </source>
</evidence>
<sequence>MNPATGGAADPRQADNSNMKQQRASSPARFKDVTPKTKSPAGKPGSGKQGGKNSRSNSPVTQNSGKDKQPTKSTAAVHACGAESPTSRRAEKGKRVEERNSSTEDSYGTDDSPLKSDTNRVVSDQPSSSKSPQGKRKYQKGEGVSGGKQAAKHSMGCGPGFWREGCLQSELIQFHMNKSLKKEGNIHTKAAGSASTEMEVPREASNRPAECMTQINQDLRDEIDSLKDENDYLKHEIDEMRAEMDELRDTFYEEDACQLQDMRRELVRANKNCRILQYRVRKAERKRLRYAETGEIDGELLRSLEQDLKVAKDVSVRLHNELENVEEKRTKTEEENERLRQLLIEVEVTKQALQNELDKAKEASLKRRGGKDGQKSEKKVPKTPTEEENEDLKCQLSLIKEEAILMRKKMAKIDKEKDRLEQELQKYRSFYGDVDSPLPKGEAGGPPTTRESELKLRLRLVEEEANILGRKIVELEVENRGLKAELDDLRGEELVGGTVEPLSREQSEVLSELRQQLQLVEDEAELLRRNLADMEEQNKRVTGELNKLKYKAGWHEGSRFGGGAADGAKAEALQEELKGARLQINELSGKVMQLQYENRVLLSNMQRYDLASHLGIRPSPRDSDAESDGGRRESDDDSTRLPPHRKREGPIGGESDSEEVRNVRCLTPTRSLYSPEGRFLARSLKDRQQMMDIRMEAERLSRTIDRLIADTSTIIAEARVYVTNGELFSRMDEDDESNRIREHELLYRINAQMKAFRKELQSFIDRLDVPKPEDRENEEPLSVSLPKFISFVFLVMENMWNAFGNGSGLYGGGGCVSKAQGWEFIPSSRLEMEGGGKRSQSAIRVLSSPASVGHSFEQSLPGPTASPSDGARGQIPWLELQSHHSRLKKRFEELKKRHGQERDGWMRQKEILLREVADIQGGENRRILLDLKTLLEEVQVDMKREESKRSELQLQYTKDRCAWELERAELKYRIAQLEAKGHNTEVGTVRNTETGDTLREQEEQRRLLADTHTAAMDLRCWLEHSERGWAREKSELLERFDSERKEWESQLRDMQRKIEELYNEVKAHRERNSAGPHTNAESNATRLSSCSASTVSSVLTEPSDAHSSSYSEPLTPHSHNSADYTHNCSEPADLYCQEQSGPSNQGSYRKYEHREIEAINTAELVGILPGCMGEGLGNKSTVSTGQEDPLSPSRGFQSMDIRWASDKKKNTMALNAALKEIARVSEELCSYQDEIRRRSDVKRSCTESTFFQEEVDMAKKAVSETSDRDLNFNEWCKNLQVLDKQEQVNWECIKKESTSPESDSKPPVKKRQAPPIPVRSTSWYLNRTSVTETEPSATESDRRCQSPCIHRKCSSPSIVRKFEAMLQENEGKILTDSGIVSCSVPPDSKCNISCCQSQWSCDGSRFGSSKSSTYVPVQKCLSDVNILASGAGYSQNQMDAVNKQNLKAQLDFMDSLHKGMATDSLTKSLDITSPYISTKVSQRNEMLERKTAEFNRMLFQAGMGVQCNKDSSSCVDMHCTFDNTTAIPSPCLEDNSRDALSDLMVQYPERKFTETAPQISPQLKSQTKESKFPPQQSDNKLKKVTADLQPPAVKYEDPNLKCLSVHTQDKELKPLCLEHRASSITHFDPRMQIEQMDLDICPPQLKTEKSSKAKSAGSDQHSADTKSKETERARQNTSNTKCRVLDESPWKPTTLAAYPRPVDSRSNYGAVERILKSYENLGQSQQDKQLQQSPGSEEDFIELLDMLETQHQSRSSNTHTPQHQALGHKETHVKVK</sequence>
<dbReference type="GO" id="GO:0005615">
    <property type="term" value="C:extracellular space"/>
    <property type="evidence" value="ECO:0007669"/>
    <property type="project" value="InterPro"/>
</dbReference>
<dbReference type="Pfam" id="PF11365">
    <property type="entry name" value="SOGA"/>
    <property type="match status" value="2"/>
</dbReference>
<comment type="caution">
    <text evidence="9">The sequence shown here is derived from an EMBL/GenBank/DDBJ whole genome shotgun (WGS) entry which is preliminary data.</text>
</comment>
<feature type="region of interest" description="Disordered" evidence="6">
    <location>
        <begin position="1294"/>
        <end position="1316"/>
    </location>
</feature>